<sequence length="200" mass="22934">MKYMQLIFLIILAILSNIAHADDQLLKQWDDATPAYPFFSNGIIKECPSCDTLVIIASTTKVSPQLVQQFRKLSQRIGNDRTNQGVIMRRDQVLSQADELTELRCPLPEHNELNVAYFVDRKGQRCIKIPYQDEDTLRITLERIYGYLGNTSEVAAQLDTVNRDRVLREYYENAKEAIGSTAPYIHDLLQLALAFLQRAK</sequence>
<gene>
    <name evidence="2" type="ORF">SAMN05443245_7606</name>
</gene>
<proteinExistence type="predicted"/>
<dbReference type="EMBL" id="FNKP01000004">
    <property type="protein sequence ID" value="SDR55145.1"/>
    <property type="molecule type" value="Genomic_DNA"/>
</dbReference>
<evidence type="ECO:0000313" key="2">
    <source>
        <dbReference type="EMBL" id="SDR55145.1"/>
    </source>
</evidence>
<evidence type="ECO:0000256" key="1">
    <source>
        <dbReference type="SAM" id="SignalP"/>
    </source>
</evidence>
<accession>A0A1H1JZU6</accession>
<dbReference type="AlphaFoldDB" id="A0A1H1JZU6"/>
<name>A0A1H1JZU6_9BURK</name>
<keyword evidence="3" id="KW-1185">Reference proteome</keyword>
<keyword evidence="1" id="KW-0732">Signal</keyword>
<dbReference type="Proteomes" id="UP000183487">
    <property type="component" value="Unassembled WGS sequence"/>
</dbReference>
<feature type="chain" id="PRO_5010270850" evidence="1">
    <location>
        <begin position="22"/>
        <end position="200"/>
    </location>
</feature>
<feature type="signal peptide" evidence="1">
    <location>
        <begin position="1"/>
        <end position="21"/>
    </location>
</feature>
<organism evidence="2 3">
    <name type="scientific">Paraburkholderia fungorum</name>
    <dbReference type="NCBI Taxonomy" id="134537"/>
    <lineage>
        <taxon>Bacteria</taxon>
        <taxon>Pseudomonadati</taxon>
        <taxon>Pseudomonadota</taxon>
        <taxon>Betaproteobacteria</taxon>
        <taxon>Burkholderiales</taxon>
        <taxon>Burkholderiaceae</taxon>
        <taxon>Paraburkholderia</taxon>
    </lineage>
</organism>
<protein>
    <submittedName>
        <fullName evidence="2">Uncharacterized protein</fullName>
    </submittedName>
</protein>
<dbReference type="RefSeq" id="WP_074774558.1">
    <property type="nucleotide sequence ID" value="NZ_FNKP01000004.1"/>
</dbReference>
<reference evidence="3" key="1">
    <citation type="submission" date="2016-10" db="EMBL/GenBank/DDBJ databases">
        <authorList>
            <person name="Varghese N."/>
            <person name="Submissions S."/>
        </authorList>
    </citation>
    <scope>NUCLEOTIDE SEQUENCE [LARGE SCALE GENOMIC DNA]</scope>
    <source>
        <strain evidence="3">GAS106B</strain>
    </source>
</reference>
<evidence type="ECO:0000313" key="3">
    <source>
        <dbReference type="Proteomes" id="UP000183487"/>
    </source>
</evidence>